<dbReference type="Pfam" id="PF01814">
    <property type="entry name" value="Hemerythrin"/>
    <property type="match status" value="1"/>
</dbReference>
<dbReference type="InterPro" id="IPR050669">
    <property type="entry name" value="Hemerythrin"/>
</dbReference>
<dbReference type="InterPro" id="IPR012312">
    <property type="entry name" value="Hemerythrin-like"/>
</dbReference>
<name>A0A240U1B6_9BURK</name>
<evidence type="ECO:0000313" key="6">
    <source>
        <dbReference type="Proteomes" id="UP000194432"/>
    </source>
</evidence>
<keyword evidence="6" id="KW-1185">Reference proteome</keyword>
<keyword evidence="2" id="KW-0479">Metal-binding</keyword>
<dbReference type="EMBL" id="CP021361">
    <property type="protein sequence ID" value="ART51203.1"/>
    <property type="molecule type" value="Genomic_DNA"/>
</dbReference>
<evidence type="ECO:0000313" key="5">
    <source>
        <dbReference type="EMBL" id="ART51203.1"/>
    </source>
</evidence>
<gene>
    <name evidence="5" type="ORF">CBP34_05335</name>
</gene>
<dbReference type="PANTHER" id="PTHR37164:SF1">
    <property type="entry name" value="BACTERIOHEMERYTHRIN"/>
    <property type="match status" value="1"/>
</dbReference>
<evidence type="ECO:0000256" key="2">
    <source>
        <dbReference type="ARBA" id="ARBA00022723"/>
    </source>
</evidence>
<evidence type="ECO:0000256" key="1">
    <source>
        <dbReference type="ARBA" id="ARBA00010587"/>
    </source>
</evidence>
<dbReference type="InterPro" id="IPR035938">
    <property type="entry name" value="Hemerythrin-like_sf"/>
</dbReference>
<dbReference type="SUPFAM" id="SSF47188">
    <property type="entry name" value="Hemerythrin-like"/>
    <property type="match status" value="1"/>
</dbReference>
<dbReference type="InterPro" id="IPR012827">
    <property type="entry name" value="Hemerythrin_metal-bd"/>
</dbReference>
<dbReference type="KEGG" id="acid:CBP33_05500"/>
<accession>A0A240UBQ5</accession>
<dbReference type="OrthoDB" id="5296936at2"/>
<dbReference type="PANTHER" id="PTHR37164">
    <property type="entry name" value="BACTERIOHEMERYTHRIN"/>
    <property type="match status" value="1"/>
</dbReference>
<dbReference type="AlphaFoldDB" id="A0A240U1B6"/>
<evidence type="ECO:0000256" key="3">
    <source>
        <dbReference type="ARBA" id="ARBA00023004"/>
    </source>
</evidence>
<dbReference type="Proteomes" id="UP000194432">
    <property type="component" value="Chromosome 1"/>
</dbReference>
<reference evidence="5 6" key="1">
    <citation type="submission" date="2017-05" db="EMBL/GenBank/DDBJ databases">
        <title>Polyphasic characterization of four soil-derived phenanthrene-degrading Acidovorax strains and proposal of Acidovorax phenanthrenivorans sp. nov.</title>
        <authorList>
            <person name="Singleton D.R."/>
            <person name="Lee J."/>
            <person name="Dickey A.N."/>
            <person name="Stroud A."/>
            <person name="Scholl E.H."/>
            <person name="Wright F.A."/>
            <person name="Aitken M.D."/>
        </authorList>
    </citation>
    <scope>NUCLEOTIDE SEQUENCE [LARGE SCALE GENOMIC DNA]</scope>
    <source>
        <strain evidence="5">NA3</strain>
    </source>
</reference>
<proteinExistence type="inferred from homology"/>
<dbReference type="CDD" id="cd12107">
    <property type="entry name" value="Hemerythrin"/>
    <property type="match status" value="1"/>
</dbReference>
<protein>
    <submittedName>
        <fullName evidence="5">Hemerythrin</fullName>
    </submittedName>
</protein>
<dbReference type="NCBIfam" id="TIGR02481">
    <property type="entry name" value="hemeryth_dom"/>
    <property type="match status" value="1"/>
</dbReference>
<feature type="domain" description="Hemerythrin-like" evidence="4">
    <location>
        <begin position="28"/>
        <end position="129"/>
    </location>
</feature>
<dbReference type="KEGG" id="acin:CBP34_05335"/>
<organism evidence="5 6">
    <name type="scientific">Acidovorax carolinensis</name>
    <dbReference type="NCBI Taxonomy" id="553814"/>
    <lineage>
        <taxon>Bacteria</taxon>
        <taxon>Pseudomonadati</taxon>
        <taxon>Pseudomonadota</taxon>
        <taxon>Betaproteobacteria</taxon>
        <taxon>Burkholderiales</taxon>
        <taxon>Comamonadaceae</taxon>
        <taxon>Acidovorax</taxon>
    </lineage>
</organism>
<accession>A0A240TPW8</accession>
<evidence type="ECO:0000259" key="4">
    <source>
        <dbReference type="Pfam" id="PF01814"/>
    </source>
</evidence>
<dbReference type="Gene3D" id="1.20.120.50">
    <property type="entry name" value="Hemerythrin-like"/>
    <property type="match status" value="1"/>
</dbReference>
<sequence length="162" mass="18179">METKTYLDSSTVAPLQWSDALLLGYGPMDAVHREFVDTVQALQTAQDADLPRCLEALVAHARSHFETEDLWMVETDFPARACHIEEHAAVMASVEQVRQLLAQGNIAECRRLADELARWFPGHADYLDSALAHWICKQRLGGKPVVLRRDLGLMTASHLKTE</sequence>
<comment type="similarity">
    <text evidence="1">Belongs to the hemerythrin family.</text>
</comment>
<keyword evidence="3" id="KW-0408">Iron</keyword>
<accession>A0A240U1B6</accession>
<dbReference type="KEGG" id="acis:CBP35_12995"/>
<dbReference type="RefSeq" id="WP_086911737.1">
    <property type="nucleotide sequence ID" value="NZ_CP021362.1"/>
</dbReference>
<dbReference type="GO" id="GO:0046872">
    <property type="term" value="F:metal ion binding"/>
    <property type="evidence" value="ECO:0007669"/>
    <property type="project" value="UniProtKB-KW"/>
</dbReference>
<dbReference type="KEGG" id="acip:CBP36_05950"/>